<proteinExistence type="predicted"/>
<protein>
    <submittedName>
        <fullName evidence="1">Uncharacterized protein</fullName>
    </submittedName>
</protein>
<dbReference type="EMBL" id="JBJQOH010000003">
    <property type="protein sequence ID" value="KAL3690934.1"/>
    <property type="molecule type" value="Genomic_DNA"/>
</dbReference>
<gene>
    <name evidence="1" type="ORF">R1sor_004585</name>
</gene>
<organism evidence="1 2">
    <name type="scientific">Riccia sorocarpa</name>
    <dbReference type="NCBI Taxonomy" id="122646"/>
    <lineage>
        <taxon>Eukaryota</taxon>
        <taxon>Viridiplantae</taxon>
        <taxon>Streptophyta</taxon>
        <taxon>Embryophyta</taxon>
        <taxon>Marchantiophyta</taxon>
        <taxon>Marchantiopsida</taxon>
        <taxon>Marchantiidae</taxon>
        <taxon>Marchantiales</taxon>
        <taxon>Ricciaceae</taxon>
        <taxon>Riccia</taxon>
    </lineage>
</organism>
<keyword evidence="2" id="KW-1185">Reference proteome</keyword>
<accession>A0ABD3HNI3</accession>
<reference evidence="1 2" key="1">
    <citation type="submission" date="2024-09" db="EMBL/GenBank/DDBJ databases">
        <title>Chromosome-scale assembly of Riccia sorocarpa.</title>
        <authorList>
            <person name="Paukszto L."/>
        </authorList>
    </citation>
    <scope>NUCLEOTIDE SEQUENCE [LARGE SCALE GENOMIC DNA]</scope>
    <source>
        <strain evidence="1">LP-2024</strain>
        <tissue evidence="1">Aerial parts of the thallus</tissue>
    </source>
</reference>
<sequence length="211" mass="24411">MTSNLGWRRCMAPDSEVNEQTCGTDLTSSERWIIVGDWNQVELPEDTNRKSTILHGAEERAWKRLAGQADLVDSWLVDVLKQPEALKKLQEIWAEENAADPRTKWALAWKKAAALMREESISLKKEAKTYPKLALEVASMRERTGSTASHEELELLRQKVKQLKDYEKKVATTWGRRSRARWTSWGDAPTRYVFALFKVKQKRESLQHLET</sequence>
<evidence type="ECO:0000313" key="1">
    <source>
        <dbReference type="EMBL" id="KAL3690934.1"/>
    </source>
</evidence>
<comment type="caution">
    <text evidence="1">The sequence shown here is derived from an EMBL/GenBank/DDBJ whole genome shotgun (WGS) entry which is preliminary data.</text>
</comment>
<name>A0ABD3HNI3_9MARC</name>
<dbReference type="Proteomes" id="UP001633002">
    <property type="component" value="Unassembled WGS sequence"/>
</dbReference>
<evidence type="ECO:0000313" key="2">
    <source>
        <dbReference type="Proteomes" id="UP001633002"/>
    </source>
</evidence>
<dbReference type="AlphaFoldDB" id="A0ABD3HNI3"/>